<gene>
    <name evidence="1" type="ORF">GTO91_06685</name>
</gene>
<accession>A0A845L2Q9</accession>
<keyword evidence="2" id="KW-1185">Reference proteome</keyword>
<dbReference type="NCBIfam" id="TIGR00099">
    <property type="entry name" value="Cof-subfamily"/>
    <property type="match status" value="1"/>
</dbReference>
<dbReference type="InterPro" id="IPR000150">
    <property type="entry name" value="Cof"/>
</dbReference>
<dbReference type="PROSITE" id="PS01229">
    <property type="entry name" value="COF_2"/>
    <property type="match status" value="1"/>
</dbReference>
<protein>
    <submittedName>
        <fullName evidence="1">Cof-type HAD-IIB family hydrolase</fullName>
    </submittedName>
</protein>
<dbReference type="InterPro" id="IPR036412">
    <property type="entry name" value="HAD-like_sf"/>
</dbReference>
<dbReference type="InterPro" id="IPR006379">
    <property type="entry name" value="HAD-SF_hydro_IIB"/>
</dbReference>
<dbReference type="GO" id="GO:0016791">
    <property type="term" value="F:phosphatase activity"/>
    <property type="evidence" value="ECO:0007669"/>
    <property type="project" value="UniProtKB-ARBA"/>
</dbReference>
<dbReference type="GO" id="GO:0000287">
    <property type="term" value="F:magnesium ion binding"/>
    <property type="evidence" value="ECO:0007669"/>
    <property type="project" value="TreeGrafter"/>
</dbReference>
<organism evidence="1 2">
    <name type="scientific">Heliomicrobium undosum</name>
    <dbReference type="NCBI Taxonomy" id="121734"/>
    <lineage>
        <taxon>Bacteria</taxon>
        <taxon>Bacillati</taxon>
        <taxon>Bacillota</taxon>
        <taxon>Clostridia</taxon>
        <taxon>Eubacteriales</taxon>
        <taxon>Heliobacteriaceae</taxon>
        <taxon>Heliomicrobium</taxon>
    </lineage>
</organism>
<dbReference type="AlphaFoldDB" id="A0A845L2Q9"/>
<dbReference type="PANTHER" id="PTHR10000">
    <property type="entry name" value="PHOSPHOSERINE PHOSPHATASE"/>
    <property type="match status" value="1"/>
</dbReference>
<reference evidence="1 2" key="1">
    <citation type="submission" date="2020-01" db="EMBL/GenBank/DDBJ databases">
        <title>Whole-genome sequence of Heliobacterium undosum DSM 13378.</title>
        <authorList>
            <person name="Kyndt J.A."/>
            <person name="Meyer T.E."/>
        </authorList>
    </citation>
    <scope>NUCLEOTIDE SEQUENCE [LARGE SCALE GENOMIC DNA]</scope>
    <source>
        <strain evidence="1 2">DSM 13378</strain>
    </source>
</reference>
<dbReference type="SFLD" id="SFLDS00003">
    <property type="entry name" value="Haloacid_Dehalogenase"/>
    <property type="match status" value="1"/>
</dbReference>
<dbReference type="GO" id="GO:0005829">
    <property type="term" value="C:cytosol"/>
    <property type="evidence" value="ECO:0007669"/>
    <property type="project" value="TreeGrafter"/>
</dbReference>
<sequence length="273" mass="30233">MEQTIKLVAIDVDDTLLTPDLRISLPVQQAIAQARRQGIAVTLATGRMFRATLPYARQLDLDLPLIVYQGAMIKDSATGEVLLHHPVPQDLALEVFDFLRSEGLHVNIYVDDHLHVEKVGEEALGYMGLARVPATLVRDQRRLLEGALPTKILAIGEPERMAALVEPCRQRWGDRLYVTRSKPFYLEFMNPWSGKGSALAFLAERLGISREAVMVIGDSYNDMDMLEYAGLGVVMGNGPEEVKRHAGWVAPSNEEDGVAAALCRWALTEKADT</sequence>
<name>A0A845L2Q9_9FIRM</name>
<dbReference type="Proteomes" id="UP000463470">
    <property type="component" value="Unassembled WGS sequence"/>
</dbReference>
<dbReference type="OrthoDB" id="9781413at2"/>
<dbReference type="Gene3D" id="3.30.1240.10">
    <property type="match status" value="1"/>
</dbReference>
<dbReference type="SUPFAM" id="SSF56784">
    <property type="entry name" value="HAD-like"/>
    <property type="match status" value="1"/>
</dbReference>
<proteinExistence type="predicted"/>
<evidence type="ECO:0000313" key="1">
    <source>
        <dbReference type="EMBL" id="MZP29389.1"/>
    </source>
</evidence>
<dbReference type="SFLD" id="SFLDG01140">
    <property type="entry name" value="C2.B:_Phosphomannomutase_and_P"/>
    <property type="match status" value="1"/>
</dbReference>
<dbReference type="EMBL" id="WXEY01000005">
    <property type="protein sequence ID" value="MZP29389.1"/>
    <property type="molecule type" value="Genomic_DNA"/>
</dbReference>
<keyword evidence="1" id="KW-0378">Hydrolase</keyword>
<evidence type="ECO:0000313" key="2">
    <source>
        <dbReference type="Proteomes" id="UP000463470"/>
    </source>
</evidence>
<dbReference type="InterPro" id="IPR023214">
    <property type="entry name" value="HAD_sf"/>
</dbReference>
<dbReference type="PANTHER" id="PTHR10000:SF8">
    <property type="entry name" value="HAD SUPERFAMILY HYDROLASE-LIKE, TYPE 3"/>
    <property type="match status" value="1"/>
</dbReference>
<dbReference type="SFLD" id="SFLDG01144">
    <property type="entry name" value="C2.B.4:_PGP_Like"/>
    <property type="match status" value="1"/>
</dbReference>
<comment type="caution">
    <text evidence="1">The sequence shown here is derived from an EMBL/GenBank/DDBJ whole genome shotgun (WGS) entry which is preliminary data.</text>
</comment>
<dbReference type="CDD" id="cd07516">
    <property type="entry name" value="HAD_Pase"/>
    <property type="match status" value="1"/>
</dbReference>
<dbReference type="Pfam" id="PF08282">
    <property type="entry name" value="Hydrolase_3"/>
    <property type="match status" value="1"/>
</dbReference>
<dbReference type="Gene3D" id="3.40.50.1000">
    <property type="entry name" value="HAD superfamily/HAD-like"/>
    <property type="match status" value="1"/>
</dbReference>
<dbReference type="NCBIfam" id="TIGR01484">
    <property type="entry name" value="HAD-SF-IIB"/>
    <property type="match status" value="1"/>
</dbReference>